<dbReference type="EMBL" id="JACSDZ010000006">
    <property type="protein sequence ID" value="KAF7401355.1"/>
    <property type="molecule type" value="Genomic_DNA"/>
</dbReference>
<accession>A0A834N962</accession>
<evidence type="ECO:0000313" key="2">
    <source>
        <dbReference type="EMBL" id="KAF7401355.1"/>
    </source>
</evidence>
<evidence type="ECO:0000313" key="3">
    <source>
        <dbReference type="Proteomes" id="UP000617340"/>
    </source>
</evidence>
<feature type="compositionally biased region" description="Acidic residues" evidence="1">
    <location>
        <begin position="274"/>
        <end position="313"/>
    </location>
</feature>
<comment type="caution">
    <text evidence="2">The sequence shown here is derived from an EMBL/GenBank/DDBJ whole genome shotgun (WGS) entry which is preliminary data.</text>
</comment>
<evidence type="ECO:0000256" key="1">
    <source>
        <dbReference type="SAM" id="MobiDB-lite"/>
    </source>
</evidence>
<protein>
    <submittedName>
        <fullName evidence="2">Uncharacterized protein</fullName>
    </submittedName>
</protein>
<name>A0A834N962_VESGE</name>
<keyword evidence="3" id="KW-1185">Reference proteome</keyword>
<sequence>MIKRRGVITGNKCFVARKSVIALCVARYRLARLPRVRRGCKEAGRRGGDGGFSKHNTSWSIGTKKERSNARCSRLLLETCSEVARDSRDSPVFRFDVRNRHKVYSEKLPERTVSKYFQAVSFRGAMGYCLYKDTWPRKSIRCTVTGCTCESFTPGKRHLRYCGKCHHGWVPHETTRIPTVVMVVKGTTWLRTVTGLKRNICASICGARSGRGSWKLKEEEKERALRPRKTSNFGPGLTGALMCIRGLLDLRFDLAQRYLSMFASDLEWASSCKEEEEEDEEEEDEDEDEDEDEEEEEEEEEEADEEEEEEEGEEGKRQRHPFCPFFLTSFGSEDKEREL</sequence>
<proteinExistence type="predicted"/>
<reference evidence="2" key="1">
    <citation type="journal article" date="2020" name="G3 (Bethesda)">
        <title>High-Quality Assemblies for Three Invasive Social Wasps from the &lt;i&gt;Vespula&lt;/i&gt; Genus.</title>
        <authorList>
            <person name="Harrop T.W.R."/>
            <person name="Guhlin J."/>
            <person name="McLaughlin G.M."/>
            <person name="Permina E."/>
            <person name="Stockwell P."/>
            <person name="Gilligan J."/>
            <person name="Le Lec M.F."/>
            <person name="Gruber M.A.M."/>
            <person name="Quinn O."/>
            <person name="Lovegrove M."/>
            <person name="Duncan E.J."/>
            <person name="Remnant E.J."/>
            <person name="Van Eeckhoven J."/>
            <person name="Graham B."/>
            <person name="Knapp R.A."/>
            <person name="Langford K.W."/>
            <person name="Kronenberg Z."/>
            <person name="Press M.O."/>
            <person name="Eacker S.M."/>
            <person name="Wilson-Rankin E.E."/>
            <person name="Purcell J."/>
            <person name="Lester P.J."/>
            <person name="Dearden P.K."/>
        </authorList>
    </citation>
    <scope>NUCLEOTIDE SEQUENCE</scope>
    <source>
        <strain evidence="2">Linc-1</strain>
    </source>
</reference>
<organism evidence="2 3">
    <name type="scientific">Vespula germanica</name>
    <name type="common">German yellow jacket</name>
    <name type="synonym">Paravespula germanica</name>
    <dbReference type="NCBI Taxonomy" id="30212"/>
    <lineage>
        <taxon>Eukaryota</taxon>
        <taxon>Metazoa</taxon>
        <taxon>Ecdysozoa</taxon>
        <taxon>Arthropoda</taxon>
        <taxon>Hexapoda</taxon>
        <taxon>Insecta</taxon>
        <taxon>Pterygota</taxon>
        <taxon>Neoptera</taxon>
        <taxon>Endopterygota</taxon>
        <taxon>Hymenoptera</taxon>
        <taxon>Apocrita</taxon>
        <taxon>Aculeata</taxon>
        <taxon>Vespoidea</taxon>
        <taxon>Vespidae</taxon>
        <taxon>Vespinae</taxon>
        <taxon>Vespula</taxon>
    </lineage>
</organism>
<gene>
    <name evidence="2" type="ORF">HZH68_007175</name>
</gene>
<dbReference type="AlphaFoldDB" id="A0A834N962"/>
<feature type="region of interest" description="Disordered" evidence="1">
    <location>
        <begin position="269"/>
        <end position="339"/>
    </location>
</feature>
<dbReference type="Proteomes" id="UP000617340">
    <property type="component" value="Unassembled WGS sequence"/>
</dbReference>